<evidence type="ECO:0000313" key="1">
    <source>
        <dbReference type="EMBL" id="AWN22511.1"/>
    </source>
</evidence>
<protein>
    <submittedName>
        <fullName evidence="1">Uncharacterized protein</fullName>
    </submittedName>
</protein>
<name>A0A2Z3JGA6_9DEIO</name>
<dbReference type="Gene3D" id="1.10.10.10">
    <property type="entry name" value="Winged helix-like DNA-binding domain superfamily/Winged helix DNA-binding domain"/>
    <property type="match status" value="1"/>
</dbReference>
<sequence length="223" mass="24760">MQTLLAPFDGEWFEVTTPQQARLLSDPVALRHFTPFVGQTLSASQAAQAAGVSVARLLYWVKQFLASGLLREVRRDARAGRPVRIYQGVAAGFHVPFELTDFADLEERLRRQLRPLEELRSRAAARALAQRGISGRLIYRSAQGVHSETALPEGLSWEALGGGVGSDFQGLFWLSPQDADWMRAELGHLRAELQRRQQGTGRGRPYLVQTVLQEVTPEEAGEA</sequence>
<dbReference type="AlphaFoldDB" id="A0A2Z3JGA6"/>
<gene>
    <name evidence="1" type="ORF">DKM44_04060</name>
</gene>
<keyword evidence="2" id="KW-1185">Reference proteome</keyword>
<dbReference type="InterPro" id="IPR036388">
    <property type="entry name" value="WH-like_DNA-bd_sf"/>
</dbReference>
<dbReference type="Proteomes" id="UP000245368">
    <property type="component" value="Chromosome"/>
</dbReference>
<dbReference type="EMBL" id="CP029494">
    <property type="protein sequence ID" value="AWN22511.1"/>
    <property type="molecule type" value="Genomic_DNA"/>
</dbReference>
<reference evidence="1 2" key="1">
    <citation type="submission" date="2018-05" db="EMBL/GenBank/DDBJ databases">
        <title>Complete Genome Sequence of Deinococcus sp. strain 17bor-2.</title>
        <authorList>
            <person name="Srinivasan S."/>
        </authorList>
    </citation>
    <scope>NUCLEOTIDE SEQUENCE [LARGE SCALE GENOMIC DNA]</scope>
    <source>
        <strain evidence="1 2">17bor-2</strain>
    </source>
</reference>
<proteinExistence type="predicted"/>
<dbReference type="KEGG" id="dez:DKM44_04060"/>
<accession>A0A2Z3JGA6</accession>
<dbReference type="OrthoDB" id="66303at2"/>
<evidence type="ECO:0000313" key="2">
    <source>
        <dbReference type="Proteomes" id="UP000245368"/>
    </source>
</evidence>
<dbReference type="RefSeq" id="WP_109825645.1">
    <property type="nucleotide sequence ID" value="NZ_CP029494.1"/>
</dbReference>
<organism evidence="1 2">
    <name type="scientific">Deinococcus irradiatisoli</name>
    <dbReference type="NCBI Taxonomy" id="2202254"/>
    <lineage>
        <taxon>Bacteria</taxon>
        <taxon>Thermotogati</taxon>
        <taxon>Deinococcota</taxon>
        <taxon>Deinococci</taxon>
        <taxon>Deinococcales</taxon>
        <taxon>Deinococcaceae</taxon>
        <taxon>Deinococcus</taxon>
    </lineage>
</organism>